<dbReference type="EC" id="2.3.1.19" evidence="5"/>
<keyword evidence="6" id="KW-1185">Reference proteome</keyword>
<dbReference type="PANTHER" id="PTHR43356">
    <property type="entry name" value="PHOSPHATE ACETYLTRANSFERASE"/>
    <property type="match status" value="1"/>
</dbReference>
<dbReference type="eggNOG" id="COG0280">
    <property type="taxonomic scope" value="Bacteria"/>
</dbReference>
<evidence type="ECO:0000259" key="4">
    <source>
        <dbReference type="Pfam" id="PF01515"/>
    </source>
</evidence>
<evidence type="ECO:0000256" key="2">
    <source>
        <dbReference type="ARBA" id="ARBA00022679"/>
    </source>
</evidence>
<dbReference type="RefSeq" id="WP_011417963.1">
    <property type="nucleotide sequence ID" value="NC_007759.1"/>
</dbReference>
<feature type="domain" description="Phosphate acetyl/butaryl transferase" evidence="4">
    <location>
        <begin position="79"/>
        <end position="275"/>
    </location>
</feature>
<keyword evidence="2 5" id="KW-0808">Transferase</keyword>
<dbReference type="InterPro" id="IPR002505">
    <property type="entry name" value="PTA_PTB"/>
</dbReference>
<dbReference type="AlphaFoldDB" id="Q2LV36"/>
<dbReference type="EMBL" id="CP000252">
    <property type="protein sequence ID" value="ABC77942.1"/>
    <property type="molecule type" value="Genomic_DNA"/>
</dbReference>
<dbReference type="Proteomes" id="UP000001933">
    <property type="component" value="Chromosome"/>
</dbReference>
<organism evidence="5 6">
    <name type="scientific">Syntrophus aciditrophicus (strain SB)</name>
    <dbReference type="NCBI Taxonomy" id="56780"/>
    <lineage>
        <taxon>Bacteria</taxon>
        <taxon>Pseudomonadati</taxon>
        <taxon>Thermodesulfobacteriota</taxon>
        <taxon>Syntrophia</taxon>
        <taxon>Syntrophales</taxon>
        <taxon>Syntrophaceae</taxon>
        <taxon>Syntrophus</taxon>
    </lineage>
</organism>
<comment type="similarity">
    <text evidence="1">Belongs to the phosphate acetyltransferase and butyryltransferase family.</text>
</comment>
<proteinExistence type="inferred from homology"/>
<dbReference type="FunCoup" id="Q2LV36">
    <property type="interactions" value="110"/>
</dbReference>
<dbReference type="Gene3D" id="3.40.718.10">
    <property type="entry name" value="Isopropylmalate Dehydrogenase"/>
    <property type="match status" value="1"/>
</dbReference>
<accession>Q2LV36</accession>
<dbReference type="PIRSF" id="PIRSF000428">
    <property type="entry name" value="P_Ac_trans"/>
    <property type="match status" value="1"/>
</dbReference>
<evidence type="ECO:0000256" key="1">
    <source>
        <dbReference type="ARBA" id="ARBA00005656"/>
    </source>
</evidence>
<evidence type="ECO:0000313" key="6">
    <source>
        <dbReference type="Proteomes" id="UP000001933"/>
    </source>
</evidence>
<dbReference type="InParanoid" id="Q2LV36"/>
<dbReference type="Pfam" id="PF01515">
    <property type="entry name" value="PTA_PTB"/>
    <property type="match status" value="1"/>
</dbReference>
<gene>
    <name evidence="5" type="ORF">SYN_00654</name>
</gene>
<dbReference type="OrthoDB" id="9800237at2"/>
<dbReference type="PANTHER" id="PTHR43356:SF2">
    <property type="entry name" value="PHOSPHATE ACETYLTRANSFERASE"/>
    <property type="match status" value="1"/>
</dbReference>
<name>Q2LV36_SYNAS</name>
<evidence type="ECO:0000256" key="3">
    <source>
        <dbReference type="ARBA" id="ARBA00023315"/>
    </source>
</evidence>
<dbReference type="STRING" id="56780.SYN_00654"/>
<dbReference type="InterPro" id="IPR012147">
    <property type="entry name" value="P_Ac_Bu_trans"/>
</dbReference>
<evidence type="ECO:0000313" key="5">
    <source>
        <dbReference type="EMBL" id="ABC77942.1"/>
    </source>
</evidence>
<dbReference type="KEGG" id="sat:SYN_00654"/>
<reference evidence="5 6" key="1">
    <citation type="journal article" date="2007" name="Proc. Natl. Acad. Sci. U.S.A.">
        <title>The genome of Syntrophus aciditrophicus: life at the thermodynamic limit of microbial growth.</title>
        <authorList>
            <person name="McInerney M.J."/>
            <person name="Rohlin L."/>
            <person name="Mouttaki H."/>
            <person name="Kim U."/>
            <person name="Krupp R.S."/>
            <person name="Rios-Hernandez L."/>
            <person name="Sieber J."/>
            <person name="Struchtemeyer C.G."/>
            <person name="Bhattacharyya A."/>
            <person name="Campbell J.W."/>
            <person name="Gunsalus R.P."/>
        </authorList>
    </citation>
    <scope>NUCLEOTIDE SEQUENCE [LARGE SCALE GENOMIC DNA]</scope>
    <source>
        <strain evidence="5 6">SB</strain>
    </source>
</reference>
<dbReference type="HOGENOM" id="CLU_056531_1_0_7"/>
<dbReference type="GO" id="GO:0050182">
    <property type="term" value="F:phosphate butyryltransferase activity"/>
    <property type="evidence" value="ECO:0007669"/>
    <property type="project" value="UniProtKB-EC"/>
</dbReference>
<dbReference type="SUPFAM" id="SSF53659">
    <property type="entry name" value="Isocitrate/Isopropylmalate dehydrogenase-like"/>
    <property type="match status" value="1"/>
</dbReference>
<dbReference type="InterPro" id="IPR050500">
    <property type="entry name" value="Phos_Acetyltrans/Butyryltrans"/>
</dbReference>
<protein>
    <submittedName>
        <fullName evidence="5">Phosphate butyryltransferase</fullName>
        <ecNumber evidence="5">2.3.1.19</ecNumber>
    </submittedName>
</protein>
<sequence length="305" mass="32387">MIGTFQKMIASARGGVRARLAVPLPIKQDLDLLCRVTEEGFILPVLIGDGGAMESLVKKSPLSSLEHEIVNVGEDPGEALSTAITLVREGRADILMQGGIGQKPFMEEVLDAKNGLLKSKTASYASIVQFQRREKLVLVTDTFINNFPGIAEKQIILENALGLAGILGMEEPKVAVISAIEQVNPSIPSTLDAAALAKMAERGQFGKAVVDGPLDMDCALSRVAAARKNVRSVVTGNADIYLVPEIETGLPLVQALCFFGGMKTAGMMLGAKVPVIPDVPFISDEERAAELALAVLMTRKGGNHE</sequence>
<keyword evidence="3 5" id="KW-0012">Acyltransferase</keyword>